<dbReference type="InterPro" id="IPR033640">
    <property type="entry name" value="FAR_C"/>
</dbReference>
<comment type="similarity">
    <text evidence="2 10">Belongs to the fatty acyl-CoA reductase family.</text>
</comment>
<dbReference type="Gene3D" id="3.40.50.720">
    <property type="entry name" value="NAD(P)-binding Rossmann-like Domain"/>
    <property type="match status" value="1"/>
</dbReference>
<protein>
    <recommendedName>
        <fullName evidence="10">Fatty acyl-CoA reductase</fullName>
        <ecNumber evidence="10">1.2.1.84</ecNumber>
    </recommendedName>
</protein>
<feature type="transmembrane region" description="Helical" evidence="10">
    <location>
        <begin position="474"/>
        <end position="494"/>
    </location>
</feature>
<dbReference type="EC" id="1.2.1.84" evidence="10"/>
<dbReference type="GO" id="GO:0035336">
    <property type="term" value="P:long-chain fatty-acyl-CoA metabolic process"/>
    <property type="evidence" value="ECO:0007669"/>
    <property type="project" value="TreeGrafter"/>
</dbReference>
<proteinExistence type="inferred from homology"/>
<dbReference type="SUPFAM" id="SSF51735">
    <property type="entry name" value="NAD(P)-binding Rossmann-fold domains"/>
    <property type="match status" value="1"/>
</dbReference>
<keyword evidence="5 10" id="KW-0521">NADP</keyword>
<evidence type="ECO:0000256" key="1">
    <source>
        <dbReference type="ARBA" id="ARBA00004141"/>
    </source>
</evidence>
<evidence type="ECO:0000256" key="10">
    <source>
        <dbReference type="RuleBase" id="RU363097"/>
    </source>
</evidence>
<dbReference type="AlphaFoldDB" id="A0A9P0FBR9"/>
<dbReference type="EMBL" id="OV121142">
    <property type="protein sequence ID" value="CAH0549647.1"/>
    <property type="molecule type" value="Genomic_DNA"/>
</dbReference>
<comment type="function">
    <text evidence="10">Catalyzes the reduction of fatty acyl-CoA to fatty alcohols.</text>
</comment>
<accession>A0A9P0FBR9</accession>
<evidence type="ECO:0000256" key="5">
    <source>
        <dbReference type="ARBA" id="ARBA00022857"/>
    </source>
</evidence>
<dbReference type="PANTHER" id="PTHR11011">
    <property type="entry name" value="MALE STERILITY PROTEIN 2-RELATED"/>
    <property type="match status" value="1"/>
</dbReference>
<evidence type="ECO:0000256" key="6">
    <source>
        <dbReference type="ARBA" id="ARBA00022989"/>
    </source>
</evidence>
<dbReference type="InterPro" id="IPR036291">
    <property type="entry name" value="NAD(P)-bd_dom_sf"/>
</dbReference>
<name>A0A9P0FBR9_BRAAE</name>
<dbReference type="CDD" id="cd09071">
    <property type="entry name" value="FAR_C"/>
    <property type="match status" value="1"/>
</dbReference>
<feature type="transmembrane region" description="Helical" evidence="10">
    <location>
        <begin position="363"/>
        <end position="382"/>
    </location>
</feature>
<keyword evidence="6 10" id="KW-1133">Transmembrane helix</keyword>
<dbReference type="GO" id="GO:0016020">
    <property type="term" value="C:membrane"/>
    <property type="evidence" value="ECO:0007669"/>
    <property type="project" value="UniProtKB-SubCell"/>
</dbReference>
<evidence type="ECO:0000256" key="8">
    <source>
        <dbReference type="ARBA" id="ARBA00023136"/>
    </source>
</evidence>
<dbReference type="OrthoDB" id="429813at2759"/>
<keyword evidence="8 10" id="KW-0472">Membrane</keyword>
<dbReference type="InterPro" id="IPR026055">
    <property type="entry name" value="FAR"/>
</dbReference>
<evidence type="ECO:0000256" key="7">
    <source>
        <dbReference type="ARBA" id="ARBA00023098"/>
    </source>
</evidence>
<dbReference type="CDD" id="cd05236">
    <property type="entry name" value="FAR-N_SDR_e"/>
    <property type="match status" value="1"/>
</dbReference>
<organism evidence="13 14">
    <name type="scientific">Brassicogethes aeneus</name>
    <name type="common">Rape pollen beetle</name>
    <name type="synonym">Meligethes aeneus</name>
    <dbReference type="NCBI Taxonomy" id="1431903"/>
    <lineage>
        <taxon>Eukaryota</taxon>
        <taxon>Metazoa</taxon>
        <taxon>Ecdysozoa</taxon>
        <taxon>Arthropoda</taxon>
        <taxon>Hexapoda</taxon>
        <taxon>Insecta</taxon>
        <taxon>Pterygota</taxon>
        <taxon>Neoptera</taxon>
        <taxon>Endopterygota</taxon>
        <taxon>Coleoptera</taxon>
        <taxon>Polyphaga</taxon>
        <taxon>Cucujiformia</taxon>
        <taxon>Nitidulidae</taxon>
        <taxon>Meligethinae</taxon>
        <taxon>Brassicogethes</taxon>
    </lineage>
</organism>
<comment type="subcellular location">
    <subcellularLocation>
        <location evidence="1">Membrane</location>
        <topology evidence="1">Multi-pass membrane protein</topology>
    </subcellularLocation>
</comment>
<dbReference type="PANTHER" id="PTHR11011:SF24">
    <property type="entry name" value="FATTY ACYL-COA REDUCTASE"/>
    <property type="match status" value="1"/>
</dbReference>
<keyword evidence="4 10" id="KW-0812">Transmembrane</keyword>
<keyword evidence="14" id="KW-1185">Reference proteome</keyword>
<evidence type="ECO:0000256" key="9">
    <source>
        <dbReference type="ARBA" id="ARBA00052530"/>
    </source>
</evidence>
<evidence type="ECO:0000313" key="13">
    <source>
        <dbReference type="EMBL" id="CAH0549647.1"/>
    </source>
</evidence>
<feature type="domain" description="Thioester reductase (TE)" evidence="12">
    <location>
        <begin position="20"/>
        <end position="291"/>
    </location>
</feature>
<sequence>MALEEKMGVPEFYKGKTIFITGGTGFMGKVLLEKLLRSCPELEKIYVLMRPKKGKHLQERVEQIISIPIFDLIRESNPSQFKKLIPIDGDVTKLNLGLSKEDRQLLVNDVNIIFHAAASVRFDEPIKDAILLNTRGTREVVYLAKEIKNLYALVHTSTTYCNTDRKYIDEIIYPEHGNWKDSIELAEKYDSHILDVLTAKYMNKLPNTYTFSKSMAEHVINDLCKDQIPAIIIRPSIVISSMKEPVKGWIDNFNGPVGLLMGAGKGIMRSMYVNPDVRADYMPVDLVIKAMILVAWDKGLKKEENNLDIEIYNCSNNMNQTIYSGEMVYMGRDLLWDQPLENMLWYPHGSWITTNFCLHYIKIILYHLIPALFVDSLLRLTNHKPLLFKIQRKIYIANMALAYFLFQEWTFNNTNILKLEEQIPEKDKENFGYDKYSPLAIPYAFFKNAVIGAQKYLLKEKTPLEVKRKNATRMWILSVVFNVCWYIGLAYILYYKFDIVGVLLNILYKIQTYFVNL</sequence>
<dbReference type="Pfam" id="PF03015">
    <property type="entry name" value="Sterile"/>
    <property type="match status" value="1"/>
</dbReference>
<dbReference type="GO" id="GO:0080019">
    <property type="term" value="F:alcohol-forming very long-chain fatty acyl-CoA reductase activity"/>
    <property type="evidence" value="ECO:0007669"/>
    <property type="project" value="InterPro"/>
</dbReference>
<evidence type="ECO:0000259" key="12">
    <source>
        <dbReference type="Pfam" id="PF07993"/>
    </source>
</evidence>
<evidence type="ECO:0000256" key="3">
    <source>
        <dbReference type="ARBA" id="ARBA00022516"/>
    </source>
</evidence>
<feature type="domain" description="Fatty acyl-CoA reductase C-terminal" evidence="11">
    <location>
        <begin position="366"/>
        <end position="460"/>
    </location>
</feature>
<dbReference type="FunFam" id="3.40.50.720:FF:000143">
    <property type="entry name" value="Fatty acyl-CoA reductase"/>
    <property type="match status" value="1"/>
</dbReference>
<evidence type="ECO:0000256" key="4">
    <source>
        <dbReference type="ARBA" id="ARBA00022692"/>
    </source>
</evidence>
<dbReference type="InterPro" id="IPR013120">
    <property type="entry name" value="FAR_NAD-bd"/>
</dbReference>
<dbReference type="Proteomes" id="UP001154078">
    <property type="component" value="Chromosome 11"/>
</dbReference>
<dbReference type="Pfam" id="PF07993">
    <property type="entry name" value="NAD_binding_4"/>
    <property type="match status" value="1"/>
</dbReference>
<keyword evidence="3 10" id="KW-0444">Lipid biosynthesis</keyword>
<gene>
    <name evidence="13" type="ORF">MELIAE_LOCUS2733</name>
</gene>
<reference evidence="13" key="1">
    <citation type="submission" date="2021-12" db="EMBL/GenBank/DDBJ databases">
        <authorList>
            <person name="King R."/>
        </authorList>
    </citation>
    <scope>NUCLEOTIDE SEQUENCE</scope>
</reference>
<evidence type="ECO:0000259" key="11">
    <source>
        <dbReference type="Pfam" id="PF03015"/>
    </source>
</evidence>
<evidence type="ECO:0000313" key="14">
    <source>
        <dbReference type="Proteomes" id="UP001154078"/>
    </source>
</evidence>
<dbReference type="GO" id="GO:0102965">
    <property type="term" value="F:alcohol-forming long-chain fatty acyl-CoA reductase activity"/>
    <property type="evidence" value="ECO:0007669"/>
    <property type="project" value="UniProtKB-EC"/>
</dbReference>
<keyword evidence="7 10" id="KW-0443">Lipid metabolism</keyword>
<dbReference type="GO" id="GO:0005777">
    <property type="term" value="C:peroxisome"/>
    <property type="evidence" value="ECO:0007669"/>
    <property type="project" value="TreeGrafter"/>
</dbReference>
<evidence type="ECO:0000256" key="2">
    <source>
        <dbReference type="ARBA" id="ARBA00005928"/>
    </source>
</evidence>
<comment type="catalytic activity">
    <reaction evidence="9 10">
        <text>a long-chain fatty acyl-CoA + 2 NADPH + 2 H(+) = a long-chain primary fatty alcohol + 2 NADP(+) + CoA</text>
        <dbReference type="Rhea" id="RHEA:52716"/>
        <dbReference type="ChEBI" id="CHEBI:15378"/>
        <dbReference type="ChEBI" id="CHEBI:57287"/>
        <dbReference type="ChEBI" id="CHEBI:57783"/>
        <dbReference type="ChEBI" id="CHEBI:58349"/>
        <dbReference type="ChEBI" id="CHEBI:77396"/>
        <dbReference type="ChEBI" id="CHEBI:83139"/>
        <dbReference type="EC" id="1.2.1.84"/>
    </reaction>
</comment>
<keyword evidence="10" id="KW-0560">Oxidoreductase</keyword>